<proteinExistence type="predicted"/>
<evidence type="ECO:0000259" key="1">
    <source>
        <dbReference type="PROSITE" id="PS51186"/>
    </source>
</evidence>
<dbReference type="InterPro" id="IPR016181">
    <property type="entry name" value="Acyl_CoA_acyltransferase"/>
</dbReference>
<name>A0A1B1S1C1_9BACL</name>
<reference evidence="2" key="1">
    <citation type="submission" date="2016-10" db="EMBL/GenBank/DDBJ databases">
        <authorList>
            <person name="See-Too W.S."/>
        </authorList>
    </citation>
    <scope>NUCLEOTIDE SEQUENCE</scope>
    <source>
        <strain evidence="2">L10.15</strain>
    </source>
</reference>
<dbReference type="InterPro" id="IPR051531">
    <property type="entry name" value="N-acetyltransferase"/>
</dbReference>
<dbReference type="PANTHER" id="PTHR43792:SF9">
    <property type="entry name" value="RIBOSOMAL-PROTEIN-ALANINE ACETYLTRANSFERASE"/>
    <property type="match status" value="1"/>
</dbReference>
<sequence length="183" mass="21255">MELSTLTTKRLTLTKVEESDAPRFFDIMSRDSVTEYYGMDSLTDPEEAVEIIRSFEAVLIANRGMRWAIRLKENNEFIGTIGLNNLNVKAKKAEVGYELHPDYWHQYYTQEANQAVLNYAFSELDLHRIGAVTFPENTASNQLLEKLGFILEGRLRGYLHQRNQSHDAYIFSLLKTEWLENLE</sequence>
<dbReference type="EMBL" id="CP016540">
    <property type="protein sequence ID" value="ANU26983.1"/>
    <property type="molecule type" value="Genomic_DNA"/>
</dbReference>
<dbReference type="SUPFAM" id="SSF55729">
    <property type="entry name" value="Acyl-CoA N-acyltransferases (Nat)"/>
    <property type="match status" value="1"/>
</dbReference>
<dbReference type="RefSeq" id="WP_049693803.1">
    <property type="nucleotide sequence ID" value="NZ_CP016540.2"/>
</dbReference>
<dbReference type="GO" id="GO:0005737">
    <property type="term" value="C:cytoplasm"/>
    <property type="evidence" value="ECO:0007669"/>
    <property type="project" value="TreeGrafter"/>
</dbReference>
<dbReference type="Proteomes" id="UP000053354">
    <property type="component" value="Chromosome"/>
</dbReference>
<gene>
    <name evidence="2" type="ORF">I858_008245</name>
</gene>
<protein>
    <submittedName>
        <fullName evidence="2">GNAT family N-acetyltransferase</fullName>
    </submittedName>
</protein>
<feature type="domain" description="N-acetyltransferase" evidence="1">
    <location>
        <begin position="11"/>
        <end position="176"/>
    </location>
</feature>
<accession>A0A1B1S1C1</accession>
<dbReference type="InterPro" id="IPR000182">
    <property type="entry name" value="GNAT_dom"/>
</dbReference>
<dbReference type="KEGG" id="pll:I858_008245"/>
<dbReference type="GO" id="GO:0008999">
    <property type="term" value="F:protein-N-terminal-alanine acetyltransferase activity"/>
    <property type="evidence" value="ECO:0007669"/>
    <property type="project" value="TreeGrafter"/>
</dbReference>
<evidence type="ECO:0000313" key="3">
    <source>
        <dbReference type="Proteomes" id="UP000053354"/>
    </source>
</evidence>
<dbReference type="AlphaFoldDB" id="A0A1B1S1C1"/>
<organism evidence="2 3">
    <name type="scientific">Planococcus versutus</name>
    <dbReference type="NCBI Taxonomy" id="1302659"/>
    <lineage>
        <taxon>Bacteria</taxon>
        <taxon>Bacillati</taxon>
        <taxon>Bacillota</taxon>
        <taxon>Bacilli</taxon>
        <taxon>Bacillales</taxon>
        <taxon>Caryophanaceae</taxon>
        <taxon>Planococcus</taxon>
    </lineage>
</organism>
<keyword evidence="3" id="KW-1185">Reference proteome</keyword>
<evidence type="ECO:0000313" key="2">
    <source>
        <dbReference type="EMBL" id="ANU26983.1"/>
    </source>
</evidence>
<dbReference type="PANTHER" id="PTHR43792">
    <property type="entry name" value="GNAT FAMILY, PUTATIVE (AFU_ORTHOLOGUE AFUA_3G00765)-RELATED-RELATED"/>
    <property type="match status" value="1"/>
</dbReference>
<dbReference type="OrthoDB" id="9811523at2"/>
<dbReference type="Gene3D" id="3.40.630.30">
    <property type="match status" value="1"/>
</dbReference>
<dbReference type="Pfam" id="PF13302">
    <property type="entry name" value="Acetyltransf_3"/>
    <property type="match status" value="1"/>
</dbReference>
<dbReference type="PROSITE" id="PS51186">
    <property type="entry name" value="GNAT"/>
    <property type="match status" value="1"/>
</dbReference>